<dbReference type="RefSeq" id="XP_056517333.1">
    <property type="nucleotide sequence ID" value="XM_056670960.1"/>
</dbReference>
<feature type="region of interest" description="Disordered" evidence="1">
    <location>
        <begin position="701"/>
        <end position="727"/>
    </location>
</feature>
<dbReference type="SUPFAM" id="SSF56112">
    <property type="entry name" value="Protein kinase-like (PK-like)"/>
    <property type="match status" value="1"/>
</dbReference>
<reference evidence="2" key="1">
    <citation type="submission" date="2022-11" db="EMBL/GenBank/DDBJ databases">
        <authorList>
            <person name="Petersen C."/>
        </authorList>
    </citation>
    <scope>NUCLEOTIDE SEQUENCE</scope>
    <source>
        <strain evidence="2">IBT 22155</strain>
    </source>
</reference>
<organism evidence="2 3">
    <name type="scientific">Penicillium bovifimosum</name>
    <dbReference type="NCBI Taxonomy" id="126998"/>
    <lineage>
        <taxon>Eukaryota</taxon>
        <taxon>Fungi</taxon>
        <taxon>Dikarya</taxon>
        <taxon>Ascomycota</taxon>
        <taxon>Pezizomycotina</taxon>
        <taxon>Eurotiomycetes</taxon>
        <taxon>Eurotiomycetidae</taxon>
        <taxon>Eurotiales</taxon>
        <taxon>Aspergillaceae</taxon>
        <taxon>Penicillium</taxon>
    </lineage>
</organism>
<dbReference type="InterPro" id="IPR011009">
    <property type="entry name" value="Kinase-like_dom_sf"/>
</dbReference>
<dbReference type="PANTHER" id="PTHR37171">
    <property type="entry name" value="SERINE/THREONINE-PROTEIN KINASE YRZF-RELATED"/>
    <property type="match status" value="1"/>
</dbReference>
<dbReference type="Gene3D" id="1.10.510.10">
    <property type="entry name" value="Transferase(Phosphotransferase) domain 1"/>
    <property type="match status" value="1"/>
</dbReference>
<feature type="compositionally biased region" description="Low complexity" evidence="1">
    <location>
        <begin position="425"/>
        <end position="435"/>
    </location>
</feature>
<dbReference type="EMBL" id="JAPQKL010000008">
    <property type="protein sequence ID" value="KAJ5120829.1"/>
    <property type="molecule type" value="Genomic_DNA"/>
</dbReference>
<dbReference type="OrthoDB" id="2156052at2759"/>
<gene>
    <name evidence="2" type="ORF">N7515_010217</name>
</gene>
<proteinExistence type="predicted"/>
<comment type="caution">
    <text evidence="2">The sequence shown here is derived from an EMBL/GenBank/DDBJ whole genome shotgun (WGS) entry which is preliminary data.</text>
</comment>
<reference evidence="2" key="2">
    <citation type="journal article" date="2023" name="IMA Fungus">
        <title>Comparative genomic study of the Penicillium genus elucidates a diverse pangenome and 15 lateral gene transfer events.</title>
        <authorList>
            <person name="Petersen C."/>
            <person name="Sorensen T."/>
            <person name="Nielsen M.R."/>
            <person name="Sondergaard T.E."/>
            <person name="Sorensen J.L."/>
            <person name="Fitzpatrick D.A."/>
            <person name="Frisvad J.C."/>
            <person name="Nielsen K.L."/>
        </authorList>
    </citation>
    <scope>NUCLEOTIDE SEQUENCE</scope>
    <source>
        <strain evidence="2">IBT 22155</strain>
    </source>
</reference>
<keyword evidence="3" id="KW-1185">Reference proteome</keyword>
<feature type="compositionally biased region" description="Basic residues" evidence="1">
    <location>
        <begin position="407"/>
        <end position="418"/>
    </location>
</feature>
<dbReference type="AlphaFoldDB" id="A0A9W9GID3"/>
<feature type="region of interest" description="Disordered" evidence="1">
    <location>
        <begin position="190"/>
        <end position="220"/>
    </location>
</feature>
<evidence type="ECO:0000313" key="2">
    <source>
        <dbReference type="EMBL" id="KAJ5120829.1"/>
    </source>
</evidence>
<feature type="compositionally biased region" description="Low complexity" evidence="1">
    <location>
        <begin position="204"/>
        <end position="213"/>
    </location>
</feature>
<protein>
    <recommendedName>
        <fullName evidence="4">Protein kinase domain-containing protein</fullName>
    </recommendedName>
</protein>
<evidence type="ECO:0000313" key="3">
    <source>
        <dbReference type="Proteomes" id="UP001149079"/>
    </source>
</evidence>
<name>A0A9W9GID3_9EURO</name>
<dbReference type="PANTHER" id="PTHR37171:SF1">
    <property type="entry name" value="SERINE_THREONINE-PROTEIN KINASE YRZF-RELATED"/>
    <property type="match status" value="1"/>
</dbReference>
<dbReference type="InterPro" id="IPR052396">
    <property type="entry name" value="Meiotic_Drive_Suppr_Kinase"/>
</dbReference>
<evidence type="ECO:0008006" key="4">
    <source>
        <dbReference type="Google" id="ProtNLM"/>
    </source>
</evidence>
<evidence type="ECO:0000256" key="1">
    <source>
        <dbReference type="SAM" id="MobiDB-lite"/>
    </source>
</evidence>
<dbReference type="Proteomes" id="UP001149079">
    <property type="component" value="Unassembled WGS sequence"/>
</dbReference>
<dbReference type="GeneID" id="81410131"/>
<accession>A0A9W9GID3</accession>
<sequence>MEETVADLRRQLQEERRAREEAELRLQPNTLFRLLDRCHHSLSQAIQVETDATLTTQGDATNPANRLYPKRIVPWLDFPQLQEQVWRKFDRTAAFTSRPLFPSDDQIDYVVRNIRNKPIYSEASLRNFERDTVDNFVEMIIEALRDDELRDEFQIQGRVIFYDRANPSEMSLENSLEQMNLQDVRTPQRLANTRHGRGRGTGKGATQRQTRAGTSRRRNRRADQFCVHTVANELQKPVYAVEFKAPHKVTIPELVAGLHEIDLARDVINQEGDSFEFHATRLVAAVITQVFSYMIDSGVQYGYICTGEAFVFLHIPTDPTVVQYFLCVPNQDVQAEDERRLHRTAIGQVLAFTLQALAADAPLQEWHDTARNLSTWEIEYLDVLRDIPETVRREPPASNYLPSKWKPYPKTHNTRSRARCQPELSTPKRSSSEGSGSDEESPSPSTTAAVRSRSSRDQGKKHQPTGGRGRTQSGRDSRKHRQTTRPYCTMACIRGIINREPLDKGCPNLQDHLQHSSDQRHSMGPQEFTRRLHRQLVRNRNEGFEPLHVCGRTGYLVKATMLSHGYTVVIKATTAEKQRVLQTEVDNYRHLRSLQGQQIPVCLGAFKPRVTYWYHGELMAQMMILSWSGIRLQRVVNDDNSGFFDKERKKALAVLRSHGVVHNDIEWRNTLWDELSGRMVIIDLEDVKWLKRPRALEPISGNTSRVHRAGAEKSRKRLPSSSTAVCT</sequence>
<feature type="region of interest" description="Disordered" evidence="1">
    <location>
        <begin position="393"/>
        <end position="483"/>
    </location>
</feature>